<comment type="subunit">
    <text evidence="7">Homodimer. Interacts with MMUT (the apoenzyme form); the interaction is GTP dependent.</text>
</comment>
<dbReference type="EMBL" id="GL883021">
    <property type="protein sequence ID" value="EGG17916.1"/>
    <property type="molecule type" value="Genomic_DNA"/>
</dbReference>
<dbReference type="NCBIfam" id="NF006958">
    <property type="entry name" value="PRK09435.1"/>
    <property type="match status" value="1"/>
</dbReference>
<dbReference type="Pfam" id="PF03308">
    <property type="entry name" value="MeaB"/>
    <property type="match status" value="1"/>
</dbReference>
<dbReference type="NCBIfam" id="TIGR00750">
    <property type="entry name" value="lao"/>
    <property type="match status" value="1"/>
</dbReference>
<dbReference type="InterPro" id="IPR027417">
    <property type="entry name" value="P-loop_NTPase"/>
</dbReference>
<dbReference type="Proteomes" id="UP000007797">
    <property type="component" value="Unassembled WGS sequence"/>
</dbReference>
<dbReference type="OMA" id="QARYWFG"/>
<dbReference type="FunFam" id="3.40.50.300:FF:000647">
    <property type="entry name" value="Methylmalonic aciduria type A homolog, mitochondrial"/>
    <property type="match status" value="1"/>
</dbReference>
<evidence type="ECO:0000256" key="6">
    <source>
        <dbReference type="ARBA" id="ARBA00056794"/>
    </source>
</evidence>
<dbReference type="GO" id="GO:0003924">
    <property type="term" value="F:GTPase activity"/>
    <property type="evidence" value="ECO:0007669"/>
    <property type="project" value="InterPro"/>
</dbReference>
<comment type="function">
    <text evidence="6">GTPase, binds and hydrolyzes GTP. Involved in intracellular vitamin B12 metabolism, mediates the transport of cobalamin (Cbl) into mitochondria for the final steps of adenosylcobalamin (AdoCbl) synthesis. Functions as a G-protein chaperone that assists AdoCbl cofactor delivery from MMAB to the methylmalonyl-CoA mutase (MMUT). Plays a dual role as both a protectase and a reactivase for MMUT. Protects MMUT from progressive inactivation by oxidation by decreasing the rate of the formation of the oxidized inactive cofactor hydroxocobalamin (OH2Cbl). Additionally acts a reactivase by promoting the replacement of OH2Cbl by the active cofactor AdoCbl, restoring the activity of MMUT in the presence and hydrolysis of GTP.</text>
</comment>
<protein>
    <submittedName>
        <fullName evidence="8">Methylmalonic aciduria type A protein</fullName>
    </submittedName>
</protein>
<dbReference type="SUPFAM" id="SSF52540">
    <property type="entry name" value="P-loop containing nucleoside triphosphate hydrolases"/>
    <property type="match status" value="1"/>
</dbReference>
<dbReference type="GO" id="GO:0005525">
    <property type="term" value="F:GTP binding"/>
    <property type="evidence" value="ECO:0007669"/>
    <property type="project" value="UniProtKB-KW"/>
</dbReference>
<dbReference type="CDD" id="cd03114">
    <property type="entry name" value="MMAA-like"/>
    <property type="match status" value="1"/>
</dbReference>
<dbReference type="GO" id="GO:0005737">
    <property type="term" value="C:cytoplasm"/>
    <property type="evidence" value="ECO:0007669"/>
    <property type="project" value="TreeGrafter"/>
</dbReference>
<evidence type="ECO:0000256" key="4">
    <source>
        <dbReference type="ARBA" id="ARBA00023134"/>
    </source>
</evidence>
<comment type="catalytic activity">
    <reaction evidence="5">
        <text>GTP + H2O = GDP + phosphate + H(+)</text>
        <dbReference type="Rhea" id="RHEA:19669"/>
        <dbReference type="ChEBI" id="CHEBI:15377"/>
        <dbReference type="ChEBI" id="CHEBI:15378"/>
        <dbReference type="ChEBI" id="CHEBI:37565"/>
        <dbReference type="ChEBI" id="CHEBI:43474"/>
        <dbReference type="ChEBI" id="CHEBI:58189"/>
    </reaction>
</comment>
<dbReference type="OrthoDB" id="1476984at2759"/>
<dbReference type="AlphaFoldDB" id="F4Q523"/>
<dbReference type="Gene3D" id="3.40.50.300">
    <property type="entry name" value="P-loop containing nucleotide triphosphate hydrolases"/>
    <property type="match status" value="1"/>
</dbReference>
<gene>
    <name evidence="8" type="ORF">DFA_08917</name>
</gene>
<dbReference type="KEGG" id="dfa:DFA_08917"/>
<name>F4Q523_CACFS</name>
<organism evidence="8 9">
    <name type="scientific">Cavenderia fasciculata</name>
    <name type="common">Slime mold</name>
    <name type="synonym">Dictyostelium fasciculatum</name>
    <dbReference type="NCBI Taxonomy" id="261658"/>
    <lineage>
        <taxon>Eukaryota</taxon>
        <taxon>Amoebozoa</taxon>
        <taxon>Evosea</taxon>
        <taxon>Eumycetozoa</taxon>
        <taxon>Dictyostelia</taxon>
        <taxon>Acytosteliales</taxon>
        <taxon>Cavenderiaceae</taxon>
        <taxon>Cavenderia</taxon>
    </lineage>
</organism>
<dbReference type="Gene3D" id="1.20.5.170">
    <property type="match status" value="1"/>
</dbReference>
<sequence>MMLKHSLLNRTTTSYIGSVFSSGRSLSSPLLSASSSTTTTTRSNVKYYSSTVGSEGITQDSSTSTFTSATSIKKKIPHINDLNNGGIIDHSKNVLYEKLTDQNKKLIDGISNSHRVELARLITLIESSKEDHQQQARLIISILMQIAKKEEESRGKHGKPKSFRIGISGPPGAGKSTFIEAFGRYLTTKLNKKVAVLAIDPSSVRTGGSILGDKTRMVELSKDPNAYVRPSSSRGSLGGITKSTSDTMVLCEGAGYDVIIVETVGVGQSEVSVEEMVDIFMLLVPPANGDELQGLKKGIVEMSDLVVVNKADGELLPRARFTVAEYMSAFKVQRPKSENWRPKVLSCSSLTNENIDTVWNTMNEYQTLMIGTGELGEKRSNQKQTWMWRYIEDELMTRLHSSKSLNQVIPILEQQVKQGEISPSLAADQIIKMFMSTKY</sequence>
<dbReference type="PANTHER" id="PTHR23408">
    <property type="entry name" value="METHYLMALONYL-COA MUTASE"/>
    <property type="match status" value="1"/>
</dbReference>
<evidence type="ECO:0000256" key="3">
    <source>
        <dbReference type="ARBA" id="ARBA00022801"/>
    </source>
</evidence>
<evidence type="ECO:0000313" key="8">
    <source>
        <dbReference type="EMBL" id="EGG17916.1"/>
    </source>
</evidence>
<dbReference type="STRING" id="1054147.F4Q523"/>
<keyword evidence="3" id="KW-0378">Hydrolase</keyword>
<accession>F4Q523</accession>
<dbReference type="PANTHER" id="PTHR23408:SF3">
    <property type="entry name" value="METHYLMALONIC ACIDURIA TYPE A PROTEIN, MITOCHONDRIAL"/>
    <property type="match status" value="1"/>
</dbReference>
<dbReference type="InterPro" id="IPR005129">
    <property type="entry name" value="GTPase_ArgK"/>
</dbReference>
<dbReference type="Gene3D" id="1.10.287.130">
    <property type="match status" value="1"/>
</dbReference>
<evidence type="ECO:0000313" key="9">
    <source>
        <dbReference type="Proteomes" id="UP000007797"/>
    </source>
</evidence>
<comment type="similarity">
    <text evidence="1">Belongs to the SIMIBI class G3E GTPase family. ArgK/MeaB subfamily.</text>
</comment>
<reference evidence="9" key="1">
    <citation type="journal article" date="2011" name="Genome Res.">
        <title>Phylogeny-wide analysis of social amoeba genomes highlights ancient origins for complex intercellular communication.</title>
        <authorList>
            <person name="Heidel A.J."/>
            <person name="Lawal H.M."/>
            <person name="Felder M."/>
            <person name="Schilde C."/>
            <person name="Helps N.R."/>
            <person name="Tunggal B."/>
            <person name="Rivero F."/>
            <person name="John U."/>
            <person name="Schleicher M."/>
            <person name="Eichinger L."/>
            <person name="Platzer M."/>
            <person name="Noegel A.A."/>
            <person name="Schaap P."/>
            <person name="Gloeckner G."/>
        </authorList>
    </citation>
    <scope>NUCLEOTIDE SEQUENCE [LARGE SCALE GENOMIC DNA]</scope>
    <source>
        <strain evidence="9">SH3</strain>
    </source>
</reference>
<evidence type="ECO:0000256" key="5">
    <source>
        <dbReference type="ARBA" id="ARBA00048548"/>
    </source>
</evidence>
<keyword evidence="2" id="KW-0547">Nucleotide-binding</keyword>
<proteinExistence type="inferred from homology"/>
<dbReference type="GeneID" id="14869535"/>
<evidence type="ECO:0000256" key="1">
    <source>
        <dbReference type="ARBA" id="ARBA00009625"/>
    </source>
</evidence>
<evidence type="ECO:0000256" key="2">
    <source>
        <dbReference type="ARBA" id="ARBA00022741"/>
    </source>
</evidence>
<keyword evidence="9" id="KW-1185">Reference proteome</keyword>
<dbReference type="RefSeq" id="XP_004356400.1">
    <property type="nucleotide sequence ID" value="XM_004356347.1"/>
</dbReference>
<evidence type="ECO:0000256" key="7">
    <source>
        <dbReference type="ARBA" id="ARBA00062796"/>
    </source>
</evidence>
<keyword evidence="4" id="KW-0342">GTP-binding</keyword>